<gene>
    <name evidence="1" type="ORF">SDC9_54475</name>
</gene>
<organism evidence="1">
    <name type="scientific">bioreactor metagenome</name>
    <dbReference type="NCBI Taxonomy" id="1076179"/>
    <lineage>
        <taxon>unclassified sequences</taxon>
        <taxon>metagenomes</taxon>
        <taxon>ecological metagenomes</taxon>
    </lineage>
</organism>
<reference evidence="1" key="1">
    <citation type="submission" date="2019-08" db="EMBL/GenBank/DDBJ databases">
        <authorList>
            <person name="Kucharzyk K."/>
            <person name="Murdoch R.W."/>
            <person name="Higgins S."/>
            <person name="Loffler F."/>
        </authorList>
    </citation>
    <scope>NUCLEOTIDE SEQUENCE</scope>
</reference>
<proteinExistence type="predicted"/>
<dbReference type="AlphaFoldDB" id="A0A644X1J9"/>
<accession>A0A644X1J9</accession>
<dbReference type="PROSITE" id="PS51257">
    <property type="entry name" value="PROKAR_LIPOPROTEIN"/>
    <property type="match status" value="1"/>
</dbReference>
<name>A0A644X1J9_9ZZZZ</name>
<dbReference type="EMBL" id="VSSQ01001419">
    <property type="protein sequence ID" value="MPM08163.1"/>
    <property type="molecule type" value="Genomic_DNA"/>
</dbReference>
<comment type="caution">
    <text evidence="1">The sequence shown here is derived from an EMBL/GenBank/DDBJ whole genome shotgun (WGS) entry which is preliminary data.</text>
</comment>
<protein>
    <submittedName>
        <fullName evidence="1">Uncharacterized protein</fullName>
    </submittedName>
</protein>
<sequence length="227" mass="25498">MKKRLLFLSALALILTFSACDLVQEEPPTKTQMEGVWAVSKVYDTESGQDITSQVNFPITAFQLSSDGTIISTAGPLIMYIVYGDSKYVEIASKIDEVFNYASLDFNGGEFFIGGGVETRFTLEMKLEGLPGQKALTTLLELLGIGNDYLDVVVYHKFLNVKVDFSEDYNTMYWEIDTQTSAVYNTKDNQGNYVLWNGWPVNNFSKVQITLEKQVKDLRDLVEDASN</sequence>
<evidence type="ECO:0000313" key="1">
    <source>
        <dbReference type="EMBL" id="MPM08163.1"/>
    </source>
</evidence>